<keyword evidence="2" id="KW-1185">Reference proteome</keyword>
<sequence>MKDVRSEYSIRTITKNMIEDFSKVSKGLLEVTNNEMYVVNSEKAVYGKVYGKPSNRLSSLLSIDREVLILFSGYSRQQMRTINTVGTIVKSSNGRLEPTVAIVVHCDNQGNSKLKKWGREHGISVLPVYYHKDKFPKTQEEFENILCRELFSYDSFDIVGPVSDDEHFYGRRTEAQDLARQLQIGQIKCCLGIRKVGKTSIVNRIVDVCREHHDCYLVVVDCSNDSIWSMRSHELMFSLAQTLRGIKGTQEGYSTLITCNEDSNMVTASQFLASEVADSDKPIIFVFDEIDYITPSSPTTKLWVHDFNEFWRNFRVLYQESARISKRFSILISGVSSKWFRVESIEGVENAALAFVPEEYLLPLPRGASIAMIRDLARVSGLQFDEINGDPIASFCCDIPYWIRKACSFIHRRIDIQMRPIKPDVQTIKIHLEEFIEAEGSIIAQAALTHLFRVYPDLKNHAMECLKGNIESLPKSYINILTKYGLLKKQGEIYKLSGEMFQEGLALIHEESDMVGEKVEPDHIFVSETIAEENEINKNLLEEWSDELALIGKRRNILEKKLRGIVLNFLRYDSLMDKQKPPVNERILKRIEEKKRKVFASIPPDEFMEKLLWTELVTIIDKEWSVFERLFSDKSQFSLNSSIINERFDAHAKDADSADLALYRRSLSWYEDKIRGA</sequence>
<dbReference type="PANTHER" id="PTHR34301">
    <property type="entry name" value="DNA-BINDING PROTEIN-RELATED"/>
    <property type="match status" value="1"/>
</dbReference>
<organism evidence="1 2">
    <name type="scientific">Cohnella boryungensis</name>
    <dbReference type="NCBI Taxonomy" id="768479"/>
    <lineage>
        <taxon>Bacteria</taxon>
        <taxon>Bacillati</taxon>
        <taxon>Bacillota</taxon>
        <taxon>Bacilli</taxon>
        <taxon>Bacillales</taxon>
        <taxon>Paenibacillaceae</taxon>
        <taxon>Cohnella</taxon>
    </lineage>
</organism>
<dbReference type="Proteomes" id="UP001595755">
    <property type="component" value="Unassembled WGS sequence"/>
</dbReference>
<accession>A0ABV8SHX3</accession>
<evidence type="ECO:0000313" key="1">
    <source>
        <dbReference type="EMBL" id="MFC4306054.1"/>
    </source>
</evidence>
<name>A0ABV8SHX3_9BACL</name>
<proteinExistence type="predicted"/>
<dbReference type="SUPFAM" id="SSF52540">
    <property type="entry name" value="P-loop containing nucleoside triphosphate hydrolases"/>
    <property type="match status" value="1"/>
</dbReference>
<protein>
    <recommendedName>
        <fullName evidence="3">ATP-binding protein</fullName>
    </recommendedName>
</protein>
<dbReference type="InterPro" id="IPR027417">
    <property type="entry name" value="P-loop_NTPase"/>
</dbReference>
<evidence type="ECO:0000313" key="2">
    <source>
        <dbReference type="Proteomes" id="UP001595755"/>
    </source>
</evidence>
<dbReference type="PANTHER" id="PTHR34301:SF8">
    <property type="entry name" value="ATPASE DOMAIN-CONTAINING PROTEIN"/>
    <property type="match status" value="1"/>
</dbReference>
<gene>
    <name evidence="1" type="ORF">ACFO1S_21725</name>
</gene>
<dbReference type="EMBL" id="JBHSED010000054">
    <property type="protein sequence ID" value="MFC4306054.1"/>
    <property type="molecule type" value="Genomic_DNA"/>
</dbReference>
<evidence type="ECO:0008006" key="3">
    <source>
        <dbReference type="Google" id="ProtNLM"/>
    </source>
</evidence>
<dbReference type="Gene3D" id="3.40.50.300">
    <property type="entry name" value="P-loop containing nucleotide triphosphate hydrolases"/>
    <property type="match status" value="1"/>
</dbReference>
<comment type="caution">
    <text evidence="1">The sequence shown here is derived from an EMBL/GenBank/DDBJ whole genome shotgun (WGS) entry which is preliminary data.</text>
</comment>
<reference evidence="2" key="1">
    <citation type="journal article" date="2019" name="Int. J. Syst. Evol. Microbiol.">
        <title>The Global Catalogue of Microorganisms (GCM) 10K type strain sequencing project: providing services to taxonomists for standard genome sequencing and annotation.</title>
        <authorList>
            <consortium name="The Broad Institute Genomics Platform"/>
            <consortium name="The Broad Institute Genome Sequencing Center for Infectious Disease"/>
            <person name="Wu L."/>
            <person name="Ma J."/>
        </authorList>
    </citation>
    <scope>NUCLEOTIDE SEQUENCE [LARGE SCALE GENOMIC DNA]</scope>
    <source>
        <strain evidence="2">CGMCC 4.1641</strain>
    </source>
</reference>
<dbReference type="RefSeq" id="WP_204601865.1">
    <property type="nucleotide sequence ID" value="NZ_JBHSED010000054.1"/>
</dbReference>